<reference evidence="10 11" key="1">
    <citation type="journal article" date="2018" name="Nat. Biotechnol.">
        <title>A standardized bacterial taxonomy based on genome phylogeny substantially revises the tree of life.</title>
        <authorList>
            <person name="Parks D.H."/>
            <person name="Chuvochina M."/>
            <person name="Waite D.W."/>
            <person name="Rinke C."/>
            <person name="Skarshewski A."/>
            <person name="Chaumeil P.A."/>
            <person name="Hugenholtz P."/>
        </authorList>
    </citation>
    <scope>NUCLEOTIDE SEQUENCE [LARGE SCALE GENOMIC DNA]</scope>
    <source>
        <strain evidence="10">UBA9360</strain>
    </source>
</reference>
<name>A0A348WML3_9GAMM</name>
<dbReference type="NCBIfam" id="TIGR00525">
    <property type="entry name" value="folB"/>
    <property type="match status" value="1"/>
</dbReference>
<dbReference type="GO" id="GO:0046656">
    <property type="term" value="P:folic acid biosynthetic process"/>
    <property type="evidence" value="ECO:0007669"/>
    <property type="project" value="UniProtKB-UniRule"/>
</dbReference>
<dbReference type="InterPro" id="IPR006156">
    <property type="entry name" value="Dihydroneopterin_aldolase"/>
</dbReference>
<evidence type="ECO:0000256" key="5">
    <source>
        <dbReference type="ARBA" id="ARBA00022909"/>
    </source>
</evidence>
<comment type="caution">
    <text evidence="10">The sequence shown here is derived from an EMBL/GenBank/DDBJ whole genome shotgun (WGS) entry which is preliminary data.</text>
</comment>
<dbReference type="GO" id="GO:0016853">
    <property type="term" value="F:isomerase activity"/>
    <property type="evidence" value="ECO:0007669"/>
    <property type="project" value="UniProtKB-KW"/>
</dbReference>
<dbReference type="EC" id="4.1.2.25" evidence="8"/>
<accession>A0A348WML3</accession>
<evidence type="ECO:0000313" key="11">
    <source>
        <dbReference type="Proteomes" id="UP000262878"/>
    </source>
</evidence>
<dbReference type="UniPathway" id="UPA00077">
    <property type="reaction ID" value="UER00154"/>
</dbReference>
<dbReference type="CDD" id="cd00534">
    <property type="entry name" value="DHNA_DHNTPE"/>
    <property type="match status" value="1"/>
</dbReference>
<evidence type="ECO:0000256" key="8">
    <source>
        <dbReference type="RuleBase" id="RU362079"/>
    </source>
</evidence>
<dbReference type="PANTHER" id="PTHR42844">
    <property type="entry name" value="DIHYDRONEOPTERIN ALDOLASE 1-RELATED"/>
    <property type="match status" value="1"/>
</dbReference>
<dbReference type="Gene3D" id="3.30.1130.10">
    <property type="match status" value="1"/>
</dbReference>
<evidence type="ECO:0000259" key="9">
    <source>
        <dbReference type="SMART" id="SM00905"/>
    </source>
</evidence>
<comment type="pathway">
    <text evidence="3 8">Cofactor biosynthesis; tetrahydrofolate biosynthesis; 2-amino-4-hydroxy-6-hydroxymethyl-7,8-dihydropteridine diphosphate from 7,8-dihydroneopterin triphosphate: step 3/4.</text>
</comment>
<comment type="catalytic activity">
    <reaction evidence="1">
        <text>7,8-dihydroneopterin = 7,8-dihydromonapterin</text>
        <dbReference type="Rhea" id="RHEA:45328"/>
        <dbReference type="ChEBI" id="CHEBI:17001"/>
        <dbReference type="ChEBI" id="CHEBI:71175"/>
        <dbReference type="EC" id="5.1.99.8"/>
    </reaction>
</comment>
<dbReference type="GO" id="GO:0046654">
    <property type="term" value="P:tetrahydrofolate biosynthetic process"/>
    <property type="evidence" value="ECO:0007669"/>
    <property type="project" value="UniProtKB-UniRule"/>
</dbReference>
<protein>
    <recommendedName>
        <fullName evidence="8">7,8-dihydroneopterin aldolase</fullName>
        <ecNumber evidence="8">4.1.2.25</ecNumber>
    </recommendedName>
</protein>
<dbReference type="Proteomes" id="UP000262878">
    <property type="component" value="Unassembled WGS sequence"/>
</dbReference>
<evidence type="ECO:0000256" key="6">
    <source>
        <dbReference type="ARBA" id="ARBA00023235"/>
    </source>
</evidence>
<keyword evidence="6" id="KW-0413">Isomerase</keyword>
<proteinExistence type="inferred from homology"/>
<dbReference type="NCBIfam" id="TIGR00526">
    <property type="entry name" value="folB_dom"/>
    <property type="match status" value="1"/>
</dbReference>
<dbReference type="InterPro" id="IPR006157">
    <property type="entry name" value="FolB_dom"/>
</dbReference>
<dbReference type="SMART" id="SM00905">
    <property type="entry name" value="FolB"/>
    <property type="match status" value="1"/>
</dbReference>
<organism evidence="10 11">
    <name type="scientific">Idiomarina baltica</name>
    <dbReference type="NCBI Taxonomy" id="190892"/>
    <lineage>
        <taxon>Bacteria</taxon>
        <taxon>Pseudomonadati</taxon>
        <taxon>Pseudomonadota</taxon>
        <taxon>Gammaproteobacteria</taxon>
        <taxon>Alteromonadales</taxon>
        <taxon>Idiomarinaceae</taxon>
        <taxon>Idiomarina</taxon>
    </lineage>
</organism>
<sequence>MSQQGLDEVLIEGLEVDATIGVYDWEQDIQQKLIIDLTLAWDCQRAGQSDSIDDALDYAAVSQAVERWIQAKPRALIETVAEGIAELLFKDFGVNEVQVKVSKPGAVPTANNVAVKIQRTRVDGPFG</sequence>
<gene>
    <name evidence="10" type="primary">folB</name>
    <name evidence="10" type="ORF">DCR58_03205</name>
</gene>
<dbReference type="FunFam" id="3.30.1130.10:FF:000002">
    <property type="entry name" value="7,8-dihydroneopterin aldolase"/>
    <property type="match status" value="1"/>
</dbReference>
<comment type="function">
    <text evidence="8">Catalyzes the conversion of 7,8-dihydroneopterin to 6-hydroxymethyl-7,8-dihydropterin.</text>
</comment>
<dbReference type="GO" id="GO:0005737">
    <property type="term" value="C:cytoplasm"/>
    <property type="evidence" value="ECO:0007669"/>
    <property type="project" value="TreeGrafter"/>
</dbReference>
<dbReference type="PANTHER" id="PTHR42844:SF1">
    <property type="entry name" value="DIHYDRONEOPTERIN ALDOLASE 1-RELATED"/>
    <property type="match status" value="1"/>
</dbReference>
<evidence type="ECO:0000313" key="10">
    <source>
        <dbReference type="EMBL" id="HAR55775.1"/>
    </source>
</evidence>
<dbReference type="SUPFAM" id="SSF55620">
    <property type="entry name" value="Tetrahydrobiopterin biosynthesis enzymes-like"/>
    <property type="match status" value="1"/>
</dbReference>
<dbReference type="AlphaFoldDB" id="A0A348WML3"/>
<evidence type="ECO:0000256" key="3">
    <source>
        <dbReference type="ARBA" id="ARBA00005013"/>
    </source>
</evidence>
<dbReference type="InterPro" id="IPR043133">
    <property type="entry name" value="GTP-CH-I_C/QueF"/>
</dbReference>
<evidence type="ECO:0000256" key="7">
    <source>
        <dbReference type="ARBA" id="ARBA00023239"/>
    </source>
</evidence>
<dbReference type="EMBL" id="DMUP01000067">
    <property type="protein sequence ID" value="HAR55775.1"/>
    <property type="molecule type" value="Genomic_DNA"/>
</dbReference>
<dbReference type="Pfam" id="PF02152">
    <property type="entry name" value="FolB"/>
    <property type="match status" value="1"/>
</dbReference>
<dbReference type="STRING" id="314276.OS145_03357"/>
<comment type="catalytic activity">
    <reaction evidence="2 8">
        <text>7,8-dihydroneopterin = 6-hydroxymethyl-7,8-dihydropterin + glycolaldehyde</text>
        <dbReference type="Rhea" id="RHEA:10540"/>
        <dbReference type="ChEBI" id="CHEBI:17001"/>
        <dbReference type="ChEBI" id="CHEBI:17071"/>
        <dbReference type="ChEBI" id="CHEBI:44841"/>
        <dbReference type="EC" id="4.1.2.25"/>
    </reaction>
</comment>
<dbReference type="GO" id="GO:0004150">
    <property type="term" value="F:dihydroneopterin aldolase activity"/>
    <property type="evidence" value="ECO:0007669"/>
    <property type="project" value="UniProtKB-UniRule"/>
</dbReference>
<keyword evidence="5 8" id="KW-0289">Folate biosynthesis</keyword>
<keyword evidence="7 8" id="KW-0456">Lyase</keyword>
<dbReference type="RefSeq" id="WP_006956145.1">
    <property type="nucleotide sequence ID" value="NZ_DAIRLQ010000009.1"/>
</dbReference>
<comment type="similarity">
    <text evidence="4 8">Belongs to the DHNA family.</text>
</comment>
<feature type="domain" description="Dihydroneopterin aldolase/epimerase" evidence="9">
    <location>
        <begin position="9"/>
        <end position="119"/>
    </location>
</feature>
<evidence type="ECO:0000256" key="1">
    <source>
        <dbReference type="ARBA" id="ARBA00000693"/>
    </source>
</evidence>
<evidence type="ECO:0000256" key="2">
    <source>
        <dbReference type="ARBA" id="ARBA00001353"/>
    </source>
</evidence>
<evidence type="ECO:0000256" key="4">
    <source>
        <dbReference type="ARBA" id="ARBA00005708"/>
    </source>
</evidence>